<feature type="transmembrane region" description="Helical" evidence="5">
    <location>
        <begin position="41"/>
        <end position="63"/>
    </location>
</feature>
<evidence type="ECO:0000256" key="2">
    <source>
        <dbReference type="ARBA" id="ARBA00022692"/>
    </source>
</evidence>
<dbReference type="Proteomes" id="UP000230790">
    <property type="component" value="Unassembled WGS sequence"/>
</dbReference>
<evidence type="ECO:0000259" key="6">
    <source>
        <dbReference type="PROSITE" id="PS50928"/>
    </source>
</evidence>
<keyword evidence="2 5" id="KW-0812">Transmembrane</keyword>
<dbReference type="AlphaFoldDB" id="A0A2M8QBX8"/>
<dbReference type="PANTHER" id="PTHR43839:SF3">
    <property type="entry name" value="OLIGOPEPTIDE ABC TRANSPORTER, PERMEASE PROTEIN"/>
    <property type="match status" value="1"/>
</dbReference>
<evidence type="ECO:0000313" key="8">
    <source>
        <dbReference type="Proteomes" id="UP000230790"/>
    </source>
</evidence>
<dbReference type="InterPro" id="IPR035906">
    <property type="entry name" value="MetI-like_sf"/>
</dbReference>
<evidence type="ECO:0000256" key="3">
    <source>
        <dbReference type="ARBA" id="ARBA00022989"/>
    </source>
</evidence>
<feature type="domain" description="ABC transmembrane type-1" evidence="6">
    <location>
        <begin position="171"/>
        <end position="367"/>
    </location>
</feature>
<sequence>MATITRSLNAPPPSEVQEAQRSVEVASQWRLMWWKFRKDKLAITGGIVVIGFYLMAIFAEFFAPHLPESFNAQYVYAPPQPLYFFLDGRWDPFVYGLKFERDPISLKKQWSVDYNTRIRWAFFVKGEPYKLLGLISADVHLIGPKNPGDPFYLLGADKSGRDVLSRIIYASRISLTVGLAGVFVSLVIGVVIGGISGLMGGLVDVLIQRVIEIVNSVPSLPLMMAFAAMVPPGTPIVQVYFIVTLILALLSWTGMARVVRGRFLALREEDFILAARLDGASRSRLIFRHMLPSFLSHIIASITISIPYMILNETGLSFLGIGLRPPVVSWGVMLRDAQQIANVANYPWLLLPAVAVVAFVLAMNFLGNGLRDAADPYAN</sequence>
<name>A0A2M8QBX8_9CHLR</name>
<dbReference type="GO" id="GO:0055085">
    <property type="term" value="P:transmembrane transport"/>
    <property type="evidence" value="ECO:0007669"/>
    <property type="project" value="InterPro"/>
</dbReference>
<dbReference type="PANTHER" id="PTHR43839">
    <property type="entry name" value="OPPC IN A BINDING PROTEIN-DEPENDENT TRANSPORT SYSTEM"/>
    <property type="match status" value="1"/>
</dbReference>
<gene>
    <name evidence="7" type="ORF">CUN48_09405</name>
</gene>
<feature type="transmembrane region" description="Helical" evidence="5">
    <location>
        <begin position="291"/>
        <end position="310"/>
    </location>
</feature>
<dbReference type="CDD" id="cd06261">
    <property type="entry name" value="TM_PBP2"/>
    <property type="match status" value="1"/>
</dbReference>
<keyword evidence="5" id="KW-0813">Transport</keyword>
<dbReference type="SUPFAM" id="SSF161098">
    <property type="entry name" value="MetI-like"/>
    <property type="match status" value="1"/>
</dbReference>
<comment type="caution">
    <text evidence="7">The sequence shown here is derived from an EMBL/GenBank/DDBJ whole genome shotgun (WGS) entry which is preliminary data.</text>
</comment>
<accession>A0A2M8QBX8</accession>
<feature type="transmembrane region" description="Helical" evidence="5">
    <location>
        <begin position="173"/>
        <end position="198"/>
    </location>
</feature>
<protein>
    <submittedName>
        <fullName evidence="7">Peptide ABC transporter permease</fullName>
    </submittedName>
</protein>
<keyword evidence="3 5" id="KW-1133">Transmembrane helix</keyword>
<keyword evidence="4 5" id="KW-0472">Membrane</keyword>
<dbReference type="EMBL" id="PGTN01000056">
    <property type="protein sequence ID" value="PJF47299.1"/>
    <property type="molecule type" value="Genomic_DNA"/>
</dbReference>
<comment type="similarity">
    <text evidence="5">Belongs to the binding-protein-dependent transport system permease family.</text>
</comment>
<proteinExistence type="inferred from homology"/>
<reference evidence="7 8" key="1">
    <citation type="submission" date="2017-11" db="EMBL/GenBank/DDBJ databases">
        <title>Evolution of Phototrophy in the Chloroflexi Phylum Driven by Horizontal Gene Transfer.</title>
        <authorList>
            <person name="Ward L.M."/>
            <person name="Hemp J."/>
            <person name="Shih P.M."/>
            <person name="Mcglynn S.E."/>
            <person name="Fischer W."/>
        </authorList>
    </citation>
    <scope>NUCLEOTIDE SEQUENCE [LARGE SCALE GENOMIC DNA]</scope>
    <source>
        <strain evidence="7">JP3_7</strain>
    </source>
</reference>
<dbReference type="Gene3D" id="1.10.3720.10">
    <property type="entry name" value="MetI-like"/>
    <property type="match status" value="1"/>
</dbReference>
<evidence type="ECO:0000256" key="5">
    <source>
        <dbReference type="RuleBase" id="RU363032"/>
    </source>
</evidence>
<dbReference type="Pfam" id="PF00528">
    <property type="entry name" value="BPD_transp_1"/>
    <property type="match status" value="1"/>
</dbReference>
<dbReference type="GO" id="GO:0005886">
    <property type="term" value="C:plasma membrane"/>
    <property type="evidence" value="ECO:0007669"/>
    <property type="project" value="UniProtKB-SubCell"/>
</dbReference>
<dbReference type="InterPro" id="IPR000515">
    <property type="entry name" value="MetI-like"/>
</dbReference>
<dbReference type="PROSITE" id="PS50928">
    <property type="entry name" value="ABC_TM1"/>
    <property type="match status" value="1"/>
</dbReference>
<dbReference type="InterPro" id="IPR025966">
    <property type="entry name" value="OppC_N"/>
</dbReference>
<organism evidence="7 8">
    <name type="scientific">Candidatus Thermofonsia Clade 3 bacterium</name>
    <dbReference type="NCBI Taxonomy" id="2364212"/>
    <lineage>
        <taxon>Bacteria</taxon>
        <taxon>Bacillati</taxon>
        <taxon>Chloroflexota</taxon>
        <taxon>Candidatus Thermofontia</taxon>
        <taxon>Candidatus Thermofonsia Clade 3</taxon>
    </lineage>
</organism>
<evidence type="ECO:0000256" key="4">
    <source>
        <dbReference type="ARBA" id="ARBA00023136"/>
    </source>
</evidence>
<feature type="transmembrane region" description="Helical" evidence="5">
    <location>
        <begin position="346"/>
        <end position="366"/>
    </location>
</feature>
<dbReference type="Pfam" id="PF12911">
    <property type="entry name" value="OppC_N"/>
    <property type="match status" value="1"/>
</dbReference>
<feature type="transmembrane region" description="Helical" evidence="5">
    <location>
        <begin position="210"/>
        <end position="230"/>
    </location>
</feature>
<evidence type="ECO:0000313" key="7">
    <source>
        <dbReference type="EMBL" id="PJF47299.1"/>
    </source>
</evidence>
<feature type="transmembrane region" description="Helical" evidence="5">
    <location>
        <begin position="236"/>
        <end position="259"/>
    </location>
</feature>
<comment type="subcellular location">
    <subcellularLocation>
        <location evidence="5">Cell membrane</location>
        <topology evidence="5">Multi-pass membrane protein</topology>
    </subcellularLocation>
    <subcellularLocation>
        <location evidence="1">Membrane</location>
        <topology evidence="1">Multi-pass membrane protein</topology>
    </subcellularLocation>
</comment>
<evidence type="ECO:0000256" key="1">
    <source>
        <dbReference type="ARBA" id="ARBA00004141"/>
    </source>
</evidence>